<evidence type="ECO:0000256" key="4">
    <source>
        <dbReference type="ARBA" id="ARBA00013078"/>
    </source>
</evidence>
<comment type="caution">
    <text evidence="5">The sequence shown here is derived from an EMBL/GenBank/DDBJ whole genome shotgun (WGS) entry which is preliminary data.</text>
</comment>
<proteinExistence type="inferred from homology"/>
<protein>
    <recommendedName>
        <fullName evidence="4">phosphoglycolate phosphatase</fullName>
        <ecNumber evidence="4">3.1.3.18</ecNumber>
    </recommendedName>
</protein>
<dbReference type="RefSeq" id="WP_124619696.1">
    <property type="nucleotide sequence ID" value="NZ_QTQX01000031.1"/>
</dbReference>
<dbReference type="Pfam" id="PF00702">
    <property type="entry name" value="Hydrolase"/>
    <property type="match status" value="1"/>
</dbReference>
<organism evidence="5 6">
    <name type="scientific">Burkholderia contaminans</name>
    <dbReference type="NCBI Taxonomy" id="488447"/>
    <lineage>
        <taxon>Bacteria</taxon>
        <taxon>Pseudomonadati</taxon>
        <taxon>Pseudomonadota</taxon>
        <taxon>Betaproteobacteria</taxon>
        <taxon>Burkholderiales</taxon>
        <taxon>Burkholderiaceae</taxon>
        <taxon>Burkholderia</taxon>
        <taxon>Burkholderia cepacia complex</taxon>
    </lineage>
</organism>
<keyword evidence="5" id="KW-0378">Hydrolase</keyword>
<evidence type="ECO:0000256" key="3">
    <source>
        <dbReference type="ARBA" id="ARBA00006171"/>
    </source>
</evidence>
<dbReference type="Proteomes" id="UP000269271">
    <property type="component" value="Unassembled WGS sequence"/>
</dbReference>
<evidence type="ECO:0000256" key="2">
    <source>
        <dbReference type="ARBA" id="ARBA00004818"/>
    </source>
</evidence>
<comment type="catalytic activity">
    <reaction evidence="1">
        <text>2-phosphoglycolate + H2O = glycolate + phosphate</text>
        <dbReference type="Rhea" id="RHEA:14369"/>
        <dbReference type="ChEBI" id="CHEBI:15377"/>
        <dbReference type="ChEBI" id="CHEBI:29805"/>
        <dbReference type="ChEBI" id="CHEBI:43474"/>
        <dbReference type="ChEBI" id="CHEBI:58033"/>
        <dbReference type="EC" id="3.1.3.18"/>
    </reaction>
</comment>
<dbReference type="AlphaFoldDB" id="A0A3N8Q4T7"/>
<accession>A0A3N8Q4T7</accession>
<gene>
    <name evidence="5" type="ORF">DF037_34170</name>
</gene>
<evidence type="ECO:0000256" key="1">
    <source>
        <dbReference type="ARBA" id="ARBA00000830"/>
    </source>
</evidence>
<dbReference type="PANTHER" id="PTHR43434:SF1">
    <property type="entry name" value="PHOSPHOGLYCOLATE PHOSPHATASE"/>
    <property type="match status" value="1"/>
</dbReference>
<reference evidence="5 6" key="1">
    <citation type="submission" date="2018-08" db="EMBL/GenBank/DDBJ databases">
        <title>Comparative analysis of Burkholderia isolates from Puerto Rico.</title>
        <authorList>
            <person name="Hall C."/>
            <person name="Sahl J."/>
            <person name="Wagner D."/>
        </authorList>
    </citation>
    <scope>NUCLEOTIDE SEQUENCE [LARGE SCALE GENOMIC DNA]</scope>
    <source>
        <strain evidence="5 6">Bp9001</strain>
    </source>
</reference>
<dbReference type="Gene3D" id="3.40.50.1000">
    <property type="entry name" value="HAD superfamily/HAD-like"/>
    <property type="match status" value="1"/>
</dbReference>
<comment type="pathway">
    <text evidence="2">Organic acid metabolism; glycolate biosynthesis; glycolate from 2-phosphoglycolate: step 1/1.</text>
</comment>
<dbReference type="SUPFAM" id="SSF56784">
    <property type="entry name" value="HAD-like"/>
    <property type="match status" value="1"/>
</dbReference>
<dbReference type="InterPro" id="IPR050155">
    <property type="entry name" value="HAD-like_hydrolase_sf"/>
</dbReference>
<evidence type="ECO:0000313" key="5">
    <source>
        <dbReference type="EMBL" id="RQT18912.1"/>
    </source>
</evidence>
<dbReference type="InterPro" id="IPR023198">
    <property type="entry name" value="PGP-like_dom2"/>
</dbReference>
<comment type="similarity">
    <text evidence="3">Belongs to the HAD-like hydrolase superfamily. CbbY/CbbZ/Gph/YieH family.</text>
</comment>
<dbReference type="GO" id="GO:0008967">
    <property type="term" value="F:phosphoglycolate phosphatase activity"/>
    <property type="evidence" value="ECO:0007669"/>
    <property type="project" value="UniProtKB-EC"/>
</dbReference>
<name>A0A3N8Q4T7_9BURK</name>
<dbReference type="InterPro" id="IPR023214">
    <property type="entry name" value="HAD_sf"/>
</dbReference>
<dbReference type="PANTHER" id="PTHR43434">
    <property type="entry name" value="PHOSPHOGLYCOLATE PHOSPHATASE"/>
    <property type="match status" value="1"/>
</dbReference>
<sequence length="228" mass="24810">MKTEHILVLDIDGTLTDSVAMHQSAFLAALLALNLPALDTDWGRYPHHTDTGILAHALSSNGWSPMDASAVAAFEQDIDRHFVDALSRQELQEIPGAGRFVREAMASGWGVVFATGGIRRVSERKLQAVRIPFDDHLLVTASEYPSRTDLVAAAVERAREYHGVESACRTVSVGDGLWDLEVADHLGLEFIGIGMPPKADVLTTRGAVVFPDFDDDRLAERLGIATDH</sequence>
<dbReference type="GO" id="GO:0006281">
    <property type="term" value="P:DNA repair"/>
    <property type="evidence" value="ECO:0007669"/>
    <property type="project" value="TreeGrafter"/>
</dbReference>
<dbReference type="Gene3D" id="1.10.150.240">
    <property type="entry name" value="Putative phosphatase, domain 2"/>
    <property type="match status" value="1"/>
</dbReference>
<dbReference type="EC" id="3.1.3.18" evidence="4"/>
<dbReference type="InterPro" id="IPR036412">
    <property type="entry name" value="HAD-like_sf"/>
</dbReference>
<dbReference type="EMBL" id="QTQX01000031">
    <property type="protein sequence ID" value="RQT18912.1"/>
    <property type="molecule type" value="Genomic_DNA"/>
</dbReference>
<evidence type="ECO:0000313" key="6">
    <source>
        <dbReference type="Proteomes" id="UP000269271"/>
    </source>
</evidence>